<feature type="transmembrane region" description="Helical" evidence="1">
    <location>
        <begin position="41"/>
        <end position="63"/>
    </location>
</feature>
<organism evidence="2 3">
    <name type="scientific">Xylophilus rhododendri</name>
    <dbReference type="NCBI Taxonomy" id="2697032"/>
    <lineage>
        <taxon>Bacteria</taxon>
        <taxon>Pseudomonadati</taxon>
        <taxon>Pseudomonadota</taxon>
        <taxon>Betaproteobacteria</taxon>
        <taxon>Burkholderiales</taxon>
        <taxon>Xylophilus</taxon>
    </lineage>
</organism>
<proteinExistence type="predicted"/>
<evidence type="ECO:0008006" key="4">
    <source>
        <dbReference type="Google" id="ProtNLM"/>
    </source>
</evidence>
<reference evidence="2 3" key="1">
    <citation type="submission" date="2020-01" db="EMBL/GenBank/DDBJ databases">
        <title>Genome sequencing of strain KACC 21265.</title>
        <authorList>
            <person name="Heo J."/>
            <person name="Kim S.-J."/>
            <person name="Kim J.-S."/>
            <person name="Hong S.-B."/>
            <person name="Kwon S.-W."/>
        </authorList>
    </citation>
    <scope>NUCLEOTIDE SEQUENCE [LARGE SCALE GENOMIC DNA]</scope>
    <source>
        <strain evidence="2 3">KACC 21265</strain>
    </source>
</reference>
<dbReference type="EMBL" id="CP047650">
    <property type="protein sequence ID" value="QHJ00396.1"/>
    <property type="molecule type" value="Genomic_DNA"/>
</dbReference>
<keyword evidence="3" id="KW-1185">Reference proteome</keyword>
<dbReference type="Proteomes" id="UP000464787">
    <property type="component" value="Chromosome"/>
</dbReference>
<evidence type="ECO:0000256" key="1">
    <source>
        <dbReference type="SAM" id="Phobius"/>
    </source>
</evidence>
<dbReference type="RefSeq" id="WP_160554206.1">
    <property type="nucleotide sequence ID" value="NZ_CP047650.1"/>
</dbReference>
<dbReference type="AlphaFoldDB" id="A0A857JCJ1"/>
<sequence length="116" mass="13336">MMNYRIIFYFAVRLMWSSLFCALLAFAWVQREIHDMPVAATLFAAVLSLPAGPLAIMVVGVFYGETIQRFAIPYESFRDFLPLWAASAAVAYFQWFVIFPGFLRWLRGRLKARANG</sequence>
<evidence type="ECO:0000313" key="2">
    <source>
        <dbReference type="EMBL" id="QHJ00396.1"/>
    </source>
</evidence>
<name>A0A857JCJ1_9BURK</name>
<feature type="transmembrane region" description="Helical" evidence="1">
    <location>
        <begin position="6"/>
        <end position="29"/>
    </location>
</feature>
<feature type="transmembrane region" description="Helical" evidence="1">
    <location>
        <begin position="83"/>
        <end position="103"/>
    </location>
</feature>
<keyword evidence="1" id="KW-0812">Transmembrane</keyword>
<evidence type="ECO:0000313" key="3">
    <source>
        <dbReference type="Proteomes" id="UP000464787"/>
    </source>
</evidence>
<accession>A0A857JCJ1</accession>
<gene>
    <name evidence="2" type="ORF">GT347_21890</name>
</gene>
<keyword evidence="1" id="KW-0472">Membrane</keyword>
<protein>
    <recommendedName>
        <fullName evidence="4">Transmembrane protein</fullName>
    </recommendedName>
</protein>
<dbReference type="KEGG" id="xyk:GT347_21890"/>
<keyword evidence="1" id="KW-1133">Transmembrane helix</keyword>